<accession>A0A5A7SKC6</accession>
<gene>
    <name evidence="1" type="ORF">FOY51_03045</name>
</gene>
<protein>
    <submittedName>
        <fullName evidence="1">Uncharacterized protein</fullName>
    </submittedName>
</protein>
<dbReference type="Proteomes" id="UP000322244">
    <property type="component" value="Unassembled WGS sequence"/>
</dbReference>
<sequence length="170" mass="19125">MEAILFVAIFIGGSYLYYAAKQRAKRKVFFKHQYDSQRSLTHRNLVITTTADIKDVRRSLDRHVVSDDSARAVFFGGAIKVQNRSDLRTVYQHSSKITSGGDGDHFSASITFRPPKDDHLSAVISIDQWREKDGVTRRAGIKAMQQFMDSVVAAFRAADPNIQIKYTPAA</sequence>
<name>A0A5A7SKC6_9NOCA</name>
<dbReference type="AlphaFoldDB" id="A0A5A7SKC6"/>
<organism evidence="1 2">
    <name type="scientific">Antrihabitans cavernicola</name>
    <dbReference type="NCBI Taxonomy" id="2495913"/>
    <lineage>
        <taxon>Bacteria</taxon>
        <taxon>Bacillati</taxon>
        <taxon>Actinomycetota</taxon>
        <taxon>Actinomycetes</taxon>
        <taxon>Mycobacteriales</taxon>
        <taxon>Nocardiaceae</taxon>
        <taxon>Antrihabitans</taxon>
    </lineage>
</organism>
<dbReference type="RefSeq" id="WP_149428692.1">
    <property type="nucleotide sequence ID" value="NZ_VLNY01000001.1"/>
</dbReference>
<dbReference type="OrthoDB" id="4777189at2"/>
<evidence type="ECO:0000313" key="2">
    <source>
        <dbReference type="Proteomes" id="UP000322244"/>
    </source>
</evidence>
<keyword evidence="2" id="KW-1185">Reference proteome</keyword>
<comment type="caution">
    <text evidence="1">The sequence shown here is derived from an EMBL/GenBank/DDBJ whole genome shotgun (WGS) entry which is preliminary data.</text>
</comment>
<evidence type="ECO:0000313" key="1">
    <source>
        <dbReference type="EMBL" id="KAA0024915.1"/>
    </source>
</evidence>
<reference evidence="1 2" key="1">
    <citation type="submission" date="2019-07" db="EMBL/GenBank/DDBJ databases">
        <title>Rhodococcus cavernicolus sp. nov., isolated from a cave.</title>
        <authorList>
            <person name="Lee S.D."/>
        </authorList>
    </citation>
    <scope>NUCLEOTIDE SEQUENCE [LARGE SCALE GENOMIC DNA]</scope>
    <source>
        <strain evidence="1 2">C1-24</strain>
    </source>
</reference>
<dbReference type="EMBL" id="VLNY01000001">
    <property type="protein sequence ID" value="KAA0024915.1"/>
    <property type="molecule type" value="Genomic_DNA"/>
</dbReference>
<proteinExistence type="predicted"/>